<dbReference type="Proteomes" id="UP000077671">
    <property type="component" value="Unassembled WGS sequence"/>
</dbReference>
<evidence type="ECO:0000313" key="1">
    <source>
        <dbReference type="EMBL" id="KAE8257841.1"/>
    </source>
</evidence>
<name>A0A177V8W2_9BASI</name>
<sequence>MAGNIEPRLASVNKIIAGRLVLQNGRLQTPHPDSDACDDVYVELRAGPQTFKWPNSTLRPFSSIVPTDSVFRSICNAAKITREDILTIRAAAERKDNIVEALSQKSAEGKGGIRPNSPEQRPASRACAVLRL</sequence>
<dbReference type="EMBL" id="LWDD02000629">
    <property type="protein sequence ID" value="KAE8257841.1"/>
    <property type="molecule type" value="Genomic_DNA"/>
</dbReference>
<reference evidence="1" key="1">
    <citation type="submission" date="2016-04" db="EMBL/GenBank/DDBJ databases">
        <authorList>
            <person name="Nguyen H.D."/>
            <person name="Kesanakurti P."/>
            <person name="Cullis J."/>
            <person name="Levesque C.A."/>
            <person name="Hambleton S."/>
        </authorList>
    </citation>
    <scope>NUCLEOTIDE SEQUENCE</scope>
    <source>
        <strain evidence="1">DAOMC 238032</strain>
    </source>
</reference>
<gene>
    <name evidence="1" type="ORF">A4X03_0g4550</name>
</gene>
<evidence type="ECO:0000313" key="2">
    <source>
        <dbReference type="Proteomes" id="UP000077671"/>
    </source>
</evidence>
<reference evidence="1" key="2">
    <citation type="journal article" date="2019" name="IMA Fungus">
        <title>Genome sequencing and comparison of five Tilletia species to identify candidate genes for the detection of regulated species infecting wheat.</title>
        <authorList>
            <person name="Nguyen H.D.T."/>
            <person name="Sultana T."/>
            <person name="Kesanakurti P."/>
            <person name="Hambleton S."/>
        </authorList>
    </citation>
    <scope>NUCLEOTIDE SEQUENCE</scope>
    <source>
        <strain evidence="1">DAOMC 238032</strain>
    </source>
</reference>
<comment type="caution">
    <text evidence="1">The sequence shown here is derived from an EMBL/GenBank/DDBJ whole genome shotgun (WGS) entry which is preliminary data.</text>
</comment>
<dbReference type="AlphaFoldDB" id="A0A177V8W2"/>
<organism evidence="1 2">
    <name type="scientific">Tilletia caries</name>
    <name type="common">wheat bunt fungus</name>
    <dbReference type="NCBI Taxonomy" id="13290"/>
    <lineage>
        <taxon>Eukaryota</taxon>
        <taxon>Fungi</taxon>
        <taxon>Dikarya</taxon>
        <taxon>Basidiomycota</taxon>
        <taxon>Ustilaginomycotina</taxon>
        <taxon>Exobasidiomycetes</taxon>
        <taxon>Tilletiales</taxon>
        <taxon>Tilletiaceae</taxon>
        <taxon>Tilletia</taxon>
    </lineage>
</organism>
<proteinExistence type="predicted"/>
<protein>
    <submittedName>
        <fullName evidence="1">Uncharacterized protein</fullName>
    </submittedName>
</protein>
<accession>A0A177V8W2</accession>